<keyword evidence="2" id="KW-1185">Reference proteome</keyword>
<gene>
    <name evidence="1" type="ORF">QLQ16_10285</name>
</gene>
<name>A0ABT6X7X2_9BURK</name>
<protein>
    <submittedName>
        <fullName evidence="1">Uncharacterized protein</fullName>
    </submittedName>
</protein>
<organism evidence="1 2">
    <name type="scientific">Limnohabitans lacus</name>
    <dbReference type="NCBI Taxonomy" id="3045173"/>
    <lineage>
        <taxon>Bacteria</taxon>
        <taxon>Pseudomonadati</taxon>
        <taxon>Pseudomonadota</taxon>
        <taxon>Betaproteobacteria</taxon>
        <taxon>Burkholderiales</taxon>
        <taxon>Comamonadaceae</taxon>
        <taxon>Limnohabitans</taxon>
    </lineage>
</organism>
<dbReference type="EMBL" id="JASGBH010000007">
    <property type="protein sequence ID" value="MDI9234223.1"/>
    <property type="molecule type" value="Genomic_DNA"/>
</dbReference>
<dbReference type="Proteomes" id="UP001431902">
    <property type="component" value="Unassembled WGS sequence"/>
</dbReference>
<evidence type="ECO:0000313" key="2">
    <source>
        <dbReference type="Proteomes" id="UP001431902"/>
    </source>
</evidence>
<dbReference type="RefSeq" id="WP_283224606.1">
    <property type="nucleotide sequence ID" value="NZ_JASGBH010000007.1"/>
</dbReference>
<comment type="caution">
    <text evidence="1">The sequence shown here is derived from an EMBL/GenBank/DDBJ whole genome shotgun (WGS) entry which is preliminary data.</text>
</comment>
<evidence type="ECO:0000313" key="1">
    <source>
        <dbReference type="EMBL" id="MDI9234223.1"/>
    </source>
</evidence>
<reference evidence="1" key="1">
    <citation type="submission" date="2023-05" db="EMBL/GenBank/DDBJ databases">
        <title>Limnohabitans sp. strain HM2-2 Genome sequencing and assembly.</title>
        <authorList>
            <person name="Jung Y."/>
        </authorList>
    </citation>
    <scope>NUCLEOTIDE SEQUENCE</scope>
    <source>
        <strain evidence="1">HM2-2</strain>
    </source>
</reference>
<sequence>MFRLTFSQLMSRLACYMYKPSATGSYDCGSTQLGMVASSTVAHAHWPAAPQNDAPRLKINVRPQVPQP</sequence>
<accession>A0ABT6X7X2</accession>
<proteinExistence type="predicted"/>